<evidence type="ECO:0000313" key="3">
    <source>
        <dbReference type="EMBL" id="TNC73127.1"/>
    </source>
</evidence>
<name>A0A5C4NKD0_9BURK</name>
<dbReference type="AlphaFoldDB" id="A0A5C4NKD0"/>
<accession>A0A5C4NKD0</accession>
<evidence type="ECO:0008006" key="5">
    <source>
        <dbReference type="Google" id="ProtNLM"/>
    </source>
</evidence>
<protein>
    <recommendedName>
        <fullName evidence="5">Transferrin-binding protein B C-lobe/N-lobe beta barrel domain-containing protein</fullName>
    </recommendedName>
</protein>
<gene>
    <name evidence="3" type="ORF">FHI69_24020</name>
</gene>
<feature type="compositionally biased region" description="Pro residues" evidence="1">
    <location>
        <begin position="41"/>
        <end position="56"/>
    </location>
</feature>
<feature type="signal peptide" evidence="2">
    <location>
        <begin position="1"/>
        <end position="22"/>
    </location>
</feature>
<feature type="region of interest" description="Disordered" evidence="1">
    <location>
        <begin position="29"/>
        <end position="64"/>
    </location>
</feature>
<proteinExistence type="predicted"/>
<dbReference type="RefSeq" id="WP_139092258.1">
    <property type="nucleotide sequence ID" value="NZ_VDGE01000013.1"/>
</dbReference>
<evidence type="ECO:0000256" key="1">
    <source>
        <dbReference type="SAM" id="MobiDB-lite"/>
    </source>
</evidence>
<keyword evidence="2" id="KW-0732">Signal</keyword>
<sequence>MKKPICASCLVLPVLLAATLSACGGGSSSSDAQVSANPSQPVNPAPPVTPVTPPPAGSDTGGVSAPFAKGLSPRYLLLAVASQAYGTLGSVAQDGSGALSEISGASFSGTPAITRDISGDAAFAQGRWFTGTITRSSGSTVMSGNNASAHYSVYNTVAALPFTGAFQCDAGKFTAPSYTGGASVQQGGYFGTASGSATLSFGAAGATLAMTVDATAGGSTGKASGTGTINTPDMTVISGGFLGGSSGMLLALGDGGTGSYLVTGGYKVVLANGANYQGVATFRCS</sequence>
<organism evidence="3 4">
    <name type="scientific">Janthinobacterium lividum</name>
    <dbReference type="NCBI Taxonomy" id="29581"/>
    <lineage>
        <taxon>Bacteria</taxon>
        <taxon>Pseudomonadati</taxon>
        <taxon>Pseudomonadota</taxon>
        <taxon>Betaproteobacteria</taxon>
        <taxon>Burkholderiales</taxon>
        <taxon>Oxalobacteraceae</taxon>
        <taxon>Janthinobacterium</taxon>
    </lineage>
</organism>
<comment type="caution">
    <text evidence="3">The sequence shown here is derived from an EMBL/GenBank/DDBJ whole genome shotgun (WGS) entry which is preliminary data.</text>
</comment>
<evidence type="ECO:0000313" key="4">
    <source>
        <dbReference type="Proteomes" id="UP000305681"/>
    </source>
</evidence>
<evidence type="ECO:0000256" key="2">
    <source>
        <dbReference type="SAM" id="SignalP"/>
    </source>
</evidence>
<dbReference type="PROSITE" id="PS51257">
    <property type="entry name" value="PROKAR_LIPOPROTEIN"/>
    <property type="match status" value="1"/>
</dbReference>
<dbReference type="EMBL" id="VDGE01000013">
    <property type="protein sequence ID" value="TNC73127.1"/>
    <property type="molecule type" value="Genomic_DNA"/>
</dbReference>
<feature type="chain" id="PRO_5022828431" description="Transferrin-binding protein B C-lobe/N-lobe beta barrel domain-containing protein" evidence="2">
    <location>
        <begin position="23"/>
        <end position="285"/>
    </location>
</feature>
<dbReference type="Proteomes" id="UP000305681">
    <property type="component" value="Unassembled WGS sequence"/>
</dbReference>
<reference evidence="3 4" key="1">
    <citation type="submission" date="2019-06" db="EMBL/GenBank/DDBJ databases">
        <title>Genome sequence of Janthinobacterium lividum UCD_MED1.</title>
        <authorList>
            <person name="De Leon M.E."/>
            <person name="Jospin G."/>
        </authorList>
    </citation>
    <scope>NUCLEOTIDE SEQUENCE [LARGE SCALE GENOMIC DNA]</scope>
    <source>
        <strain evidence="3 4">UCD_MED1</strain>
    </source>
</reference>